<gene>
    <name evidence="1" type="ORF">WBA_LOCUS2393</name>
</gene>
<evidence type="ECO:0000313" key="2">
    <source>
        <dbReference type="Proteomes" id="UP000270924"/>
    </source>
</evidence>
<keyword evidence="2" id="KW-1185">Reference proteome</keyword>
<dbReference type="AlphaFoldDB" id="A0A3P7DWS5"/>
<proteinExistence type="predicted"/>
<organism evidence="1 2">
    <name type="scientific">Wuchereria bancrofti</name>
    <dbReference type="NCBI Taxonomy" id="6293"/>
    <lineage>
        <taxon>Eukaryota</taxon>
        <taxon>Metazoa</taxon>
        <taxon>Ecdysozoa</taxon>
        <taxon>Nematoda</taxon>
        <taxon>Chromadorea</taxon>
        <taxon>Rhabditida</taxon>
        <taxon>Spirurina</taxon>
        <taxon>Spiruromorpha</taxon>
        <taxon>Filarioidea</taxon>
        <taxon>Onchocercidae</taxon>
        <taxon>Wuchereria</taxon>
    </lineage>
</organism>
<accession>A0A3P7DWS5</accession>
<protein>
    <submittedName>
        <fullName evidence="1">Uncharacterized protein</fullName>
    </submittedName>
</protein>
<dbReference type="EMBL" id="UYWW01000647">
    <property type="protein sequence ID" value="VDM09007.1"/>
    <property type="molecule type" value="Genomic_DNA"/>
</dbReference>
<evidence type="ECO:0000313" key="1">
    <source>
        <dbReference type="EMBL" id="VDM09007.1"/>
    </source>
</evidence>
<dbReference type="FunCoup" id="A0A3P7DWS5">
    <property type="interactions" value="58"/>
</dbReference>
<name>A0A3P7DWS5_WUCBA</name>
<sequence length="257" mass="29996">MDEEQLRQLIASLCILSKEESIPYKVKKKEKKIFAVNTISVLISSAPCEKLAYHLHQRWLSEENFTKIAAHIILQQQHMHEKDFNLFSCCLAHILSDFRSRHQIRKGNKLVFRNIVRAMLDFYPVYKEIDAAVSECLIEPMFTSLEDLINDDSDEKDIKTAAELIIDHGKTLFKIKSGKCDSFIVALRKHLCEGDFKPVTRRLILQAIDFWTYRWDSEIMPFCIKQFYEPSSSIEFIKNLKQTSRMLSESGRKESVV</sequence>
<dbReference type="OrthoDB" id="5846767at2759"/>
<dbReference type="OMA" id="HQRWLSE"/>
<reference evidence="1 2" key="1">
    <citation type="submission" date="2018-11" db="EMBL/GenBank/DDBJ databases">
        <authorList>
            <consortium name="Pathogen Informatics"/>
        </authorList>
    </citation>
    <scope>NUCLEOTIDE SEQUENCE [LARGE SCALE GENOMIC DNA]</scope>
</reference>
<dbReference type="InParanoid" id="A0A3P7DWS5"/>
<dbReference type="Proteomes" id="UP000270924">
    <property type="component" value="Unassembled WGS sequence"/>
</dbReference>
<dbReference type="Gene3D" id="1.25.40.180">
    <property type="match status" value="1"/>
</dbReference>